<evidence type="ECO:0008006" key="4">
    <source>
        <dbReference type="Google" id="ProtNLM"/>
    </source>
</evidence>
<evidence type="ECO:0000256" key="1">
    <source>
        <dbReference type="SAM" id="MobiDB-lite"/>
    </source>
</evidence>
<name>A0A3P1WPH8_9ACTN</name>
<reference evidence="2 3" key="1">
    <citation type="submission" date="2018-11" db="EMBL/GenBank/DDBJ databases">
        <title>Genomes From Bacteria Associated with the Canine Oral Cavity: a Test Case for Automated Genome-Based Taxonomic Assignment.</title>
        <authorList>
            <person name="Coil D.A."/>
            <person name="Jospin G."/>
            <person name="Darling A.E."/>
            <person name="Wallis C."/>
            <person name="Davis I.J."/>
            <person name="Harris S."/>
            <person name="Eisen J.A."/>
            <person name="Holcombe L.J."/>
            <person name="O'Flynn C."/>
        </authorList>
    </citation>
    <scope>NUCLEOTIDE SEQUENCE [LARGE SCALE GENOMIC DNA]</scope>
    <source>
        <strain evidence="2 3">OH2822_COT-296</strain>
    </source>
</reference>
<evidence type="ECO:0000313" key="3">
    <source>
        <dbReference type="Proteomes" id="UP000280935"/>
    </source>
</evidence>
<evidence type="ECO:0000313" key="2">
    <source>
        <dbReference type="EMBL" id="RRD48492.1"/>
    </source>
</evidence>
<dbReference type="RefSeq" id="WP_125228803.1">
    <property type="nucleotide sequence ID" value="NZ_RQYT01000038.1"/>
</dbReference>
<accession>A0A3P1WPH8</accession>
<dbReference type="OrthoDB" id="4376397at2"/>
<dbReference type="EMBL" id="RQYT01000038">
    <property type="protein sequence ID" value="RRD48492.1"/>
    <property type="molecule type" value="Genomic_DNA"/>
</dbReference>
<comment type="caution">
    <text evidence="2">The sequence shown here is derived from an EMBL/GenBank/DDBJ whole genome shotgun (WGS) entry which is preliminary data.</text>
</comment>
<proteinExistence type="predicted"/>
<dbReference type="AlphaFoldDB" id="A0A3P1WPH8"/>
<organism evidence="2 3">
    <name type="scientific">Arachnia propionica</name>
    <dbReference type="NCBI Taxonomy" id="1750"/>
    <lineage>
        <taxon>Bacteria</taxon>
        <taxon>Bacillati</taxon>
        <taxon>Actinomycetota</taxon>
        <taxon>Actinomycetes</taxon>
        <taxon>Propionibacteriales</taxon>
        <taxon>Propionibacteriaceae</taxon>
        <taxon>Arachnia</taxon>
    </lineage>
</organism>
<sequence length="191" mass="21432">MHVVVEGPSDEGVARRVGSHSGHQAAQVHVAHGRTRLDPKLGKYSLAARREPWVVFRDSDSQCPVSLRKRLLAGIPENPLLLLRIVHSMTEAWLLADVDGFASYFRVRKQQVPNDPETVQNAKQLLLRLCLGSRSRDIREEVVREDGSAGPLYTDHLEEFALLHWDLEAAITRSDSLRRAVQALAALPPRR</sequence>
<dbReference type="Proteomes" id="UP000280935">
    <property type="component" value="Unassembled WGS sequence"/>
</dbReference>
<feature type="region of interest" description="Disordered" evidence="1">
    <location>
        <begin position="1"/>
        <end position="23"/>
    </location>
</feature>
<protein>
    <recommendedName>
        <fullName evidence="4">DUF4276 family protein</fullName>
    </recommendedName>
</protein>
<gene>
    <name evidence="2" type="ORF">EII35_12515</name>
</gene>